<dbReference type="OMA" id="VYNNPAP"/>
<evidence type="ECO:0000259" key="2">
    <source>
        <dbReference type="Pfam" id="PF24852"/>
    </source>
</evidence>
<feature type="region of interest" description="Disordered" evidence="1">
    <location>
        <begin position="1"/>
        <end position="112"/>
    </location>
</feature>
<feature type="compositionally biased region" description="Acidic residues" evidence="1">
    <location>
        <begin position="94"/>
        <end position="103"/>
    </location>
</feature>
<accession>W3WWG8</accession>
<dbReference type="eggNOG" id="ENOG502S33A">
    <property type="taxonomic scope" value="Eukaryota"/>
</dbReference>
<evidence type="ECO:0000256" key="1">
    <source>
        <dbReference type="SAM" id="MobiDB-lite"/>
    </source>
</evidence>
<dbReference type="HOGENOM" id="CLU_060561_0_1_1"/>
<sequence length="347" mass="38077">MASSWSWDPATVRQSFGSSSSPFLPPNQQIAPPAPQTGKENIQPALPAPQGPKPNTSVAVPSGEKPSTEGTKTAAATKAASRKRKSDAVTEPEPVPEIDDDDPRLDYPDESAQKVRAKVRRFIDSGAMKVGEFQKAIDVGSVQYYRYMNQNGTDAGSGSDMYYNAWKFFKKRELQGVKNTAPKKAKTTATAKASGKTVPDSLDVGGVTLDGEDKGPVPVYDTCDEVRKKIRAQLRKDDVTQAAFLREIGKSFNPERKIQSKQLNDFLAKKGPLDGNTSAVFYGSYVFFEKLRVKQNKPKSATRLEMEKIYGKEGGVNITEPQNRGLWLLASESAYTDKYGQTHIVKD</sequence>
<dbReference type="Proteomes" id="UP000030651">
    <property type="component" value="Unassembled WGS sequence"/>
</dbReference>
<dbReference type="OrthoDB" id="2592504at2759"/>
<dbReference type="PANTHER" id="PTHR42339">
    <property type="entry name" value="HISTONE H1"/>
    <property type="match status" value="1"/>
</dbReference>
<keyword evidence="4" id="KW-1185">Reference proteome</keyword>
<dbReference type="InterPro" id="IPR056143">
    <property type="entry name" value="DUF7726"/>
</dbReference>
<dbReference type="KEGG" id="pfy:PFICI_10211"/>
<gene>
    <name evidence="3" type="ORF">PFICI_10211</name>
</gene>
<dbReference type="Pfam" id="PF24852">
    <property type="entry name" value="DUF7726"/>
    <property type="match status" value="2"/>
</dbReference>
<dbReference type="AlphaFoldDB" id="W3WWG8"/>
<name>W3WWG8_PESFW</name>
<proteinExistence type="predicted"/>
<dbReference type="EMBL" id="KI912115">
    <property type="protein sequence ID" value="ETS78149.1"/>
    <property type="molecule type" value="Genomic_DNA"/>
</dbReference>
<dbReference type="RefSeq" id="XP_007836983.1">
    <property type="nucleotide sequence ID" value="XM_007838792.1"/>
</dbReference>
<evidence type="ECO:0000313" key="3">
    <source>
        <dbReference type="EMBL" id="ETS78149.1"/>
    </source>
</evidence>
<organism evidence="3 4">
    <name type="scientific">Pestalotiopsis fici (strain W106-1 / CGMCC3.15140)</name>
    <dbReference type="NCBI Taxonomy" id="1229662"/>
    <lineage>
        <taxon>Eukaryota</taxon>
        <taxon>Fungi</taxon>
        <taxon>Dikarya</taxon>
        <taxon>Ascomycota</taxon>
        <taxon>Pezizomycotina</taxon>
        <taxon>Sordariomycetes</taxon>
        <taxon>Xylariomycetidae</taxon>
        <taxon>Amphisphaeriales</taxon>
        <taxon>Sporocadaceae</taxon>
        <taxon>Pestalotiopsis</taxon>
    </lineage>
</organism>
<protein>
    <recommendedName>
        <fullName evidence="2">DUF7726 domain-containing protein</fullName>
    </recommendedName>
</protein>
<feature type="compositionally biased region" description="Low complexity" evidence="1">
    <location>
        <begin position="15"/>
        <end position="31"/>
    </location>
</feature>
<feature type="domain" description="DUF7726" evidence="2">
    <location>
        <begin position="217"/>
        <end position="294"/>
    </location>
</feature>
<reference evidence="4" key="1">
    <citation type="journal article" date="2015" name="BMC Genomics">
        <title>Genomic and transcriptomic analysis of the endophytic fungus Pestalotiopsis fici reveals its lifestyle and high potential for synthesis of natural products.</title>
        <authorList>
            <person name="Wang X."/>
            <person name="Zhang X."/>
            <person name="Liu L."/>
            <person name="Xiang M."/>
            <person name="Wang W."/>
            <person name="Sun X."/>
            <person name="Che Y."/>
            <person name="Guo L."/>
            <person name="Liu G."/>
            <person name="Guo L."/>
            <person name="Wang C."/>
            <person name="Yin W.B."/>
            <person name="Stadler M."/>
            <person name="Zhang X."/>
            <person name="Liu X."/>
        </authorList>
    </citation>
    <scope>NUCLEOTIDE SEQUENCE [LARGE SCALE GENOMIC DNA]</scope>
    <source>
        <strain evidence="4">W106-1 / CGMCC3.15140</strain>
    </source>
</reference>
<dbReference type="PANTHER" id="PTHR42339:SF1">
    <property type="entry name" value="HISTONE H1"/>
    <property type="match status" value="1"/>
</dbReference>
<dbReference type="GeneID" id="19275224"/>
<feature type="domain" description="DUF7726" evidence="2">
    <location>
        <begin position="109"/>
        <end position="178"/>
    </location>
</feature>
<evidence type="ECO:0000313" key="4">
    <source>
        <dbReference type="Proteomes" id="UP000030651"/>
    </source>
</evidence>
<dbReference type="InParanoid" id="W3WWG8"/>